<dbReference type="GO" id="GO:0006801">
    <property type="term" value="P:superoxide metabolic process"/>
    <property type="evidence" value="ECO:0007669"/>
    <property type="project" value="InterPro"/>
</dbReference>
<feature type="domain" description="Superoxide dismutase copper/zinc binding" evidence="2">
    <location>
        <begin position="41"/>
        <end position="175"/>
    </location>
</feature>
<dbReference type="PANTHER" id="PTHR10003">
    <property type="entry name" value="SUPEROXIDE DISMUTASE CU-ZN -RELATED"/>
    <property type="match status" value="1"/>
</dbReference>
<name>A0A4U5N4L8_STECR</name>
<keyword evidence="4" id="KW-1185">Reference proteome</keyword>
<dbReference type="GO" id="GO:0005507">
    <property type="term" value="F:copper ion binding"/>
    <property type="evidence" value="ECO:0007669"/>
    <property type="project" value="InterPro"/>
</dbReference>
<sequence length="183" mass="20067">MIFFFVSTFLLAFLVQASAFAYRHPEHLQAIARIRSADGKIKGQIEFVQQFKRGAPTHIFGNFSGLSKGAHGIGIMDYGNMLKGCESMGAEFNPDRMRHRARQGNAIHRVGALGNVRDGEYKDQFNQQVSLFGRNSVFGRGVVVFENSDDGSGRADAFQSERNGNVGRSIACGIIGRMGGNFV</sequence>
<evidence type="ECO:0000259" key="2">
    <source>
        <dbReference type="Pfam" id="PF00080"/>
    </source>
</evidence>
<dbReference type="Gene3D" id="2.60.40.200">
    <property type="entry name" value="Superoxide dismutase, copper/zinc binding domain"/>
    <property type="match status" value="1"/>
</dbReference>
<dbReference type="EMBL" id="AZBU02000005">
    <property type="protein sequence ID" value="TKR77466.1"/>
    <property type="molecule type" value="Genomic_DNA"/>
</dbReference>
<dbReference type="SUPFAM" id="SSF49329">
    <property type="entry name" value="Cu,Zn superoxide dismutase-like"/>
    <property type="match status" value="1"/>
</dbReference>
<dbReference type="PRINTS" id="PR00068">
    <property type="entry name" value="CUZNDISMTASE"/>
</dbReference>
<dbReference type="InterPro" id="IPR001424">
    <property type="entry name" value="SOD_Cu_Zn_dom"/>
</dbReference>
<dbReference type="InterPro" id="IPR024134">
    <property type="entry name" value="SOD_Cu/Zn_/chaperone"/>
</dbReference>
<dbReference type="STRING" id="34508.A0A4U5N4L8"/>
<dbReference type="OrthoDB" id="2015551at2759"/>
<gene>
    <name evidence="3" type="ORF">L596_018437</name>
</gene>
<dbReference type="Proteomes" id="UP000298663">
    <property type="component" value="Unassembled WGS sequence"/>
</dbReference>
<reference evidence="3 4" key="2">
    <citation type="journal article" date="2019" name="G3 (Bethesda)">
        <title>Hybrid Assembly of the Genome of the Entomopathogenic Nematode Steinernema carpocapsae Identifies the X-Chromosome.</title>
        <authorList>
            <person name="Serra L."/>
            <person name="Macchietto M."/>
            <person name="Macias-Munoz A."/>
            <person name="McGill C.J."/>
            <person name="Rodriguez I.M."/>
            <person name="Rodriguez B."/>
            <person name="Murad R."/>
            <person name="Mortazavi A."/>
        </authorList>
    </citation>
    <scope>NUCLEOTIDE SEQUENCE [LARGE SCALE GENOMIC DNA]</scope>
    <source>
        <strain evidence="3 4">ALL</strain>
    </source>
</reference>
<dbReference type="InterPro" id="IPR036423">
    <property type="entry name" value="SOD-like_Cu/Zn_dom_sf"/>
</dbReference>
<reference evidence="3 4" key="1">
    <citation type="journal article" date="2015" name="Genome Biol.">
        <title>Comparative genomics of Steinernema reveals deeply conserved gene regulatory networks.</title>
        <authorList>
            <person name="Dillman A.R."/>
            <person name="Macchietto M."/>
            <person name="Porter C.F."/>
            <person name="Rogers A."/>
            <person name="Williams B."/>
            <person name="Antoshechkin I."/>
            <person name="Lee M.M."/>
            <person name="Goodwin Z."/>
            <person name="Lu X."/>
            <person name="Lewis E.E."/>
            <person name="Goodrich-Blair H."/>
            <person name="Stock S.P."/>
            <person name="Adams B.J."/>
            <person name="Sternberg P.W."/>
            <person name="Mortazavi A."/>
        </authorList>
    </citation>
    <scope>NUCLEOTIDE SEQUENCE [LARGE SCALE GENOMIC DNA]</scope>
    <source>
        <strain evidence="3 4">ALL</strain>
    </source>
</reference>
<organism evidence="3 4">
    <name type="scientific">Steinernema carpocapsae</name>
    <name type="common">Entomopathogenic nematode</name>
    <dbReference type="NCBI Taxonomy" id="34508"/>
    <lineage>
        <taxon>Eukaryota</taxon>
        <taxon>Metazoa</taxon>
        <taxon>Ecdysozoa</taxon>
        <taxon>Nematoda</taxon>
        <taxon>Chromadorea</taxon>
        <taxon>Rhabditida</taxon>
        <taxon>Tylenchina</taxon>
        <taxon>Panagrolaimomorpha</taxon>
        <taxon>Strongyloidoidea</taxon>
        <taxon>Steinernematidae</taxon>
        <taxon>Steinernema</taxon>
    </lineage>
</organism>
<keyword evidence="1" id="KW-0732">Signal</keyword>
<comment type="caution">
    <text evidence="3">The sequence shown here is derived from an EMBL/GenBank/DDBJ whole genome shotgun (WGS) entry which is preliminary data.</text>
</comment>
<feature type="signal peptide" evidence="1">
    <location>
        <begin position="1"/>
        <end position="19"/>
    </location>
</feature>
<evidence type="ECO:0000313" key="4">
    <source>
        <dbReference type="Proteomes" id="UP000298663"/>
    </source>
</evidence>
<proteinExistence type="predicted"/>
<evidence type="ECO:0000256" key="1">
    <source>
        <dbReference type="SAM" id="SignalP"/>
    </source>
</evidence>
<dbReference type="Pfam" id="PF00080">
    <property type="entry name" value="Sod_Cu"/>
    <property type="match status" value="1"/>
</dbReference>
<feature type="chain" id="PRO_5020439634" description="Superoxide dismutase copper/zinc binding domain-containing protein" evidence="1">
    <location>
        <begin position="20"/>
        <end position="183"/>
    </location>
</feature>
<accession>A0A4U5N4L8</accession>
<dbReference type="AlphaFoldDB" id="A0A4U5N4L8"/>
<protein>
    <recommendedName>
        <fullName evidence="2">Superoxide dismutase copper/zinc binding domain-containing protein</fullName>
    </recommendedName>
</protein>
<evidence type="ECO:0000313" key="3">
    <source>
        <dbReference type="EMBL" id="TKR77466.1"/>
    </source>
</evidence>